<evidence type="ECO:0000313" key="1">
    <source>
        <dbReference type="EMBL" id="GJT75006.1"/>
    </source>
</evidence>
<dbReference type="Proteomes" id="UP001151760">
    <property type="component" value="Unassembled WGS sequence"/>
</dbReference>
<evidence type="ECO:0000313" key="2">
    <source>
        <dbReference type="Proteomes" id="UP001151760"/>
    </source>
</evidence>
<gene>
    <name evidence="1" type="ORF">Tco_1041731</name>
</gene>
<sequence>MVGLKPISIVKTFLHEIAVNEREGINGPSLTSESPPKPPSIKDCESKLNGLEWDETDRLYEIALAIFYDLNDHEKEVVEFLCLSTLNEQFKDMKSTIMVASMVDEVVEVVEWNEQIEAKEISYTGDEDGSTHDSTVLPLSFPPPPHFPIG</sequence>
<keyword evidence="2" id="KW-1185">Reference proteome</keyword>
<reference evidence="1" key="2">
    <citation type="submission" date="2022-01" db="EMBL/GenBank/DDBJ databases">
        <authorList>
            <person name="Yamashiro T."/>
            <person name="Shiraishi A."/>
            <person name="Satake H."/>
            <person name="Nakayama K."/>
        </authorList>
    </citation>
    <scope>NUCLEOTIDE SEQUENCE</scope>
</reference>
<name>A0ABQ5GHI7_9ASTR</name>
<accession>A0ABQ5GHI7</accession>
<reference evidence="1" key="1">
    <citation type="journal article" date="2022" name="Int. J. Mol. Sci.">
        <title>Draft Genome of Tanacetum Coccineum: Genomic Comparison of Closely Related Tanacetum-Family Plants.</title>
        <authorList>
            <person name="Yamashiro T."/>
            <person name="Shiraishi A."/>
            <person name="Nakayama K."/>
            <person name="Satake H."/>
        </authorList>
    </citation>
    <scope>NUCLEOTIDE SEQUENCE</scope>
</reference>
<dbReference type="EMBL" id="BQNB010018491">
    <property type="protein sequence ID" value="GJT75006.1"/>
    <property type="molecule type" value="Genomic_DNA"/>
</dbReference>
<organism evidence="1 2">
    <name type="scientific">Tanacetum coccineum</name>
    <dbReference type="NCBI Taxonomy" id="301880"/>
    <lineage>
        <taxon>Eukaryota</taxon>
        <taxon>Viridiplantae</taxon>
        <taxon>Streptophyta</taxon>
        <taxon>Embryophyta</taxon>
        <taxon>Tracheophyta</taxon>
        <taxon>Spermatophyta</taxon>
        <taxon>Magnoliopsida</taxon>
        <taxon>eudicotyledons</taxon>
        <taxon>Gunneridae</taxon>
        <taxon>Pentapetalae</taxon>
        <taxon>asterids</taxon>
        <taxon>campanulids</taxon>
        <taxon>Asterales</taxon>
        <taxon>Asteraceae</taxon>
        <taxon>Asteroideae</taxon>
        <taxon>Anthemideae</taxon>
        <taxon>Anthemidinae</taxon>
        <taxon>Tanacetum</taxon>
    </lineage>
</organism>
<protein>
    <submittedName>
        <fullName evidence="1">Uncharacterized protein</fullName>
    </submittedName>
</protein>
<proteinExistence type="predicted"/>
<comment type="caution">
    <text evidence="1">The sequence shown here is derived from an EMBL/GenBank/DDBJ whole genome shotgun (WGS) entry which is preliminary data.</text>
</comment>